<protein>
    <recommendedName>
        <fullName evidence="2">SDE2-like domain-containing protein</fullName>
    </recommendedName>
</protein>
<dbReference type="Proteomes" id="UP000002173">
    <property type="component" value="Unassembled WGS sequence"/>
</dbReference>
<dbReference type="RefSeq" id="XP_001609104.1">
    <property type="nucleotide sequence ID" value="XM_001609054.1"/>
</dbReference>
<dbReference type="eggNOG" id="KOG2827">
    <property type="taxonomic scope" value="Eukaryota"/>
</dbReference>
<dbReference type="EMBL" id="AAXT01000005">
    <property type="protein sequence ID" value="EDO05536.1"/>
    <property type="molecule type" value="Genomic_DNA"/>
</dbReference>
<reference evidence="4" key="3">
    <citation type="journal article" date="2021" name="Int. J. Parasitol.">
        <title>Comparative analysis of gene expression between Babesia bovis blood stages and kinetes allowed by improved genome annotation.</title>
        <authorList>
            <person name="Ueti M.W."/>
            <person name="Johnson W.C."/>
            <person name="Kappmeyer L.S."/>
            <person name="Herndon D.R."/>
            <person name="Mousel M.R."/>
            <person name="Reif K.E."/>
            <person name="Taus N.S."/>
            <person name="Ifeonu O.O."/>
            <person name="Silva J.C."/>
            <person name="Suarez C.E."/>
            <person name="Brayton K.A."/>
        </authorList>
    </citation>
    <scope>NUCLEOTIDE SEQUENCE [LARGE SCALE GENOMIC DNA]</scope>
</reference>
<feature type="domain" description="SDE2-like" evidence="2">
    <location>
        <begin position="141"/>
        <end position="237"/>
    </location>
</feature>
<comment type="caution">
    <text evidence="3">The sequence shown here is derived from an EMBL/GenBank/DDBJ whole genome shotgun (WGS) entry which is preliminary data.</text>
</comment>
<dbReference type="Pfam" id="PF22782">
    <property type="entry name" value="SDE2"/>
    <property type="match status" value="1"/>
</dbReference>
<dbReference type="OMA" id="CRNLQGQ"/>
<evidence type="ECO:0000313" key="4">
    <source>
        <dbReference type="Proteomes" id="UP000002173"/>
    </source>
</evidence>
<sequence>MTTCIVCFPNGTIKTVNIDSNAYLSLYNSVNIFEHNCPNGHWCRYTAPCLEGNVLASILESIFLLPRDRFRITSTNGLSFRSSVNHSDFYDTNTAQNKSYLRYIPDSTIDDGNKNALRSVSNDSFRFKDSITINVTFRLLGGKGGFGALLKGKGQRKKQSSNIDSCRTLTGERVRQTRLRNLIQGQRENRSVHDAAKLPPQSVDTDEGPEALPTSPHQFTMKHETNKRKELRRITNTITKGLINNMPTSEQTANASEVEKELDEKIHSCFDIYELR</sequence>
<dbReference type="AlphaFoldDB" id="A7AWV8"/>
<dbReference type="KEGG" id="bbo:BBOV_I004550"/>
<proteinExistence type="predicted"/>
<dbReference type="VEuPathDB" id="PiroplasmaDB:BBOV_I004550"/>
<feature type="region of interest" description="Disordered" evidence="1">
    <location>
        <begin position="184"/>
        <end position="231"/>
    </location>
</feature>
<dbReference type="GeneID" id="5477320"/>
<accession>A7AWV8</accession>
<evidence type="ECO:0000256" key="1">
    <source>
        <dbReference type="SAM" id="MobiDB-lite"/>
    </source>
</evidence>
<keyword evidence="4" id="KW-1185">Reference proteome</keyword>
<name>A7AWV8_BABBO</name>
<evidence type="ECO:0000259" key="2">
    <source>
        <dbReference type="Pfam" id="PF22782"/>
    </source>
</evidence>
<gene>
    <name evidence="3" type="ORF">BBOV_I004550</name>
</gene>
<dbReference type="InterPro" id="IPR053822">
    <property type="entry name" value="SDE2-like_dom"/>
</dbReference>
<reference evidence="3 4" key="1">
    <citation type="journal article" date="2007" name="PLoS Pathog.">
        <title>Genome sequence of Babesia bovis and comparative analysis of apicomplexan hemoprotozoa.</title>
        <authorList>
            <person name="Brayton K.A."/>
            <person name="Lau A.O.T."/>
            <person name="Herndon D.R."/>
            <person name="Hannick L."/>
            <person name="Kappmeyer L.S."/>
            <person name="Berens S.J."/>
            <person name="Bidwell S.L."/>
            <person name="Brown W.C."/>
            <person name="Crabtree J."/>
            <person name="Fadrosh D."/>
            <person name="Feldblum T."/>
            <person name="Forberger H.A."/>
            <person name="Haas B.J."/>
            <person name="Howell J.M."/>
            <person name="Khouri H."/>
            <person name="Koo H."/>
            <person name="Mann D.J."/>
            <person name="Norimine J."/>
            <person name="Paulsen I.T."/>
            <person name="Radune D."/>
            <person name="Ren Q."/>
            <person name="Smith R.K. Jr."/>
            <person name="Suarez C.E."/>
            <person name="White O."/>
            <person name="Wortman J.R."/>
            <person name="Knowles D.P. Jr."/>
            <person name="McElwain T.F."/>
            <person name="Nene V.M."/>
        </authorList>
    </citation>
    <scope>NUCLEOTIDE SEQUENCE [LARGE SCALE GENOMIC DNA]</scope>
    <source>
        <strain evidence="3">T2Bo</strain>
    </source>
</reference>
<dbReference type="STRING" id="5865.A7AWV8"/>
<organism evidence="3 4">
    <name type="scientific">Babesia bovis</name>
    <dbReference type="NCBI Taxonomy" id="5865"/>
    <lineage>
        <taxon>Eukaryota</taxon>
        <taxon>Sar</taxon>
        <taxon>Alveolata</taxon>
        <taxon>Apicomplexa</taxon>
        <taxon>Aconoidasida</taxon>
        <taxon>Piroplasmida</taxon>
        <taxon>Babesiidae</taxon>
        <taxon>Babesia</taxon>
    </lineage>
</organism>
<feature type="compositionally biased region" description="Basic and acidic residues" evidence="1">
    <location>
        <begin position="187"/>
        <end position="196"/>
    </location>
</feature>
<evidence type="ECO:0000313" key="3">
    <source>
        <dbReference type="EMBL" id="EDO05536.1"/>
    </source>
</evidence>
<dbReference type="InParanoid" id="A7AWV8"/>
<reference evidence="4" key="2">
    <citation type="journal article" date="2020" name="Data Brief">
        <title>Transcriptome dataset of Babesia bovis life stages within vertebrate and invertebrate hosts.</title>
        <authorList>
            <person name="Ueti M.W."/>
            <person name="Johnson W.C."/>
            <person name="Kappmeyer L.S."/>
            <person name="Herndon D.R."/>
            <person name="Mousel M.R."/>
            <person name="Reif K.E."/>
            <person name="Taus N.S."/>
            <person name="Ifeonu O.O."/>
            <person name="Silva J.C."/>
            <person name="Suarez C.E."/>
            <person name="Brayton K.A."/>
        </authorList>
    </citation>
    <scope>NUCLEOTIDE SEQUENCE [LARGE SCALE GENOMIC DNA]</scope>
</reference>